<feature type="domain" description="EamA" evidence="7">
    <location>
        <begin position="165"/>
        <end position="293"/>
    </location>
</feature>
<evidence type="ECO:0000313" key="8">
    <source>
        <dbReference type="EMBL" id="AJD40588.1"/>
    </source>
</evidence>
<feature type="transmembrane region" description="Helical" evidence="6">
    <location>
        <begin position="12"/>
        <end position="34"/>
    </location>
</feature>
<evidence type="ECO:0000256" key="4">
    <source>
        <dbReference type="ARBA" id="ARBA00022989"/>
    </source>
</evidence>
<keyword evidence="3 6" id="KW-0812">Transmembrane</keyword>
<sequence length="301" mass="30404">MTSFSIANQKSPSLIAGYAGATVTVLIWATWLLATRHSAATPLGSIDIGLIRYGIPALALSPVWLKTGLLPKGVALHLLALMVSGAGAVFFLVTTLAIHATPAGSSGILLGGSMPLATALIGIFIFGERPDITRKLGLAAIVCGVLILLVQSLSDASLPWTSFVLLPAGAVLWASYTHAFRRSGLTAVQASALIAIWSFLIIAALAAGFGTSLTRASAGDLGLQLVSQGILSGLVAMVAYGTAVRTLGGTQAAAFTAITPVLATLGGGFLLGEEIGLAEIAAAVITGIGVALSTGIAVRHR</sequence>
<dbReference type="Proteomes" id="UP000031368">
    <property type="component" value="Chromosome"/>
</dbReference>
<name>A0A0B4X232_9HYPH</name>
<dbReference type="KEGG" id="rga:RGR602_CH01230"/>
<evidence type="ECO:0000256" key="3">
    <source>
        <dbReference type="ARBA" id="ARBA00022692"/>
    </source>
</evidence>
<feature type="transmembrane region" description="Helical" evidence="6">
    <location>
        <begin position="221"/>
        <end position="240"/>
    </location>
</feature>
<accession>A0A0B4X232</accession>
<feature type="transmembrane region" description="Helical" evidence="6">
    <location>
        <begin position="252"/>
        <end position="271"/>
    </location>
</feature>
<dbReference type="RefSeq" id="WP_039844379.1">
    <property type="nucleotide sequence ID" value="NZ_CP006877.1"/>
</dbReference>
<dbReference type="PANTHER" id="PTHR32322:SF2">
    <property type="entry name" value="EAMA DOMAIN-CONTAINING PROTEIN"/>
    <property type="match status" value="1"/>
</dbReference>
<feature type="transmembrane region" description="Helical" evidence="6">
    <location>
        <begin position="160"/>
        <end position="180"/>
    </location>
</feature>
<evidence type="ECO:0000256" key="2">
    <source>
        <dbReference type="ARBA" id="ARBA00007362"/>
    </source>
</evidence>
<evidence type="ECO:0000259" key="7">
    <source>
        <dbReference type="Pfam" id="PF00892"/>
    </source>
</evidence>
<comment type="subcellular location">
    <subcellularLocation>
        <location evidence="1">Membrane</location>
        <topology evidence="1">Multi-pass membrane protein</topology>
    </subcellularLocation>
</comment>
<keyword evidence="5 6" id="KW-0472">Membrane</keyword>
<dbReference type="InterPro" id="IPR050638">
    <property type="entry name" value="AA-Vitamin_Transporters"/>
</dbReference>
<feature type="transmembrane region" description="Helical" evidence="6">
    <location>
        <begin position="77"/>
        <end position="100"/>
    </location>
</feature>
<proteinExistence type="inferred from homology"/>
<feature type="transmembrane region" description="Helical" evidence="6">
    <location>
        <begin position="46"/>
        <end position="65"/>
    </location>
</feature>
<feature type="transmembrane region" description="Helical" evidence="6">
    <location>
        <begin position="106"/>
        <end position="127"/>
    </location>
</feature>
<dbReference type="PANTHER" id="PTHR32322">
    <property type="entry name" value="INNER MEMBRANE TRANSPORTER"/>
    <property type="match status" value="1"/>
</dbReference>
<comment type="similarity">
    <text evidence="2">Belongs to the EamA transporter family.</text>
</comment>
<dbReference type="Pfam" id="PF00892">
    <property type="entry name" value="EamA"/>
    <property type="match status" value="2"/>
</dbReference>
<keyword evidence="9" id="KW-1185">Reference proteome</keyword>
<feature type="transmembrane region" description="Helical" evidence="6">
    <location>
        <begin position="192"/>
        <end position="209"/>
    </location>
</feature>
<dbReference type="InterPro" id="IPR000620">
    <property type="entry name" value="EamA_dom"/>
</dbReference>
<evidence type="ECO:0000256" key="1">
    <source>
        <dbReference type="ARBA" id="ARBA00004141"/>
    </source>
</evidence>
<evidence type="ECO:0000256" key="5">
    <source>
        <dbReference type="ARBA" id="ARBA00023136"/>
    </source>
</evidence>
<feature type="transmembrane region" description="Helical" evidence="6">
    <location>
        <begin position="136"/>
        <end position="154"/>
    </location>
</feature>
<keyword evidence="4 6" id="KW-1133">Transmembrane helix</keyword>
<organism evidence="8 9">
    <name type="scientific">Rhizobium gallicum bv. gallicum R602sp</name>
    <dbReference type="NCBI Taxonomy" id="1041138"/>
    <lineage>
        <taxon>Bacteria</taxon>
        <taxon>Pseudomonadati</taxon>
        <taxon>Pseudomonadota</taxon>
        <taxon>Alphaproteobacteria</taxon>
        <taxon>Hyphomicrobiales</taxon>
        <taxon>Rhizobiaceae</taxon>
        <taxon>Rhizobium/Agrobacterium group</taxon>
        <taxon>Rhizobium</taxon>
    </lineage>
</organism>
<protein>
    <submittedName>
        <fullName evidence="8">DMT superfamily inner membrane transporter protein</fullName>
    </submittedName>
</protein>
<dbReference type="Gene3D" id="1.10.3730.20">
    <property type="match status" value="1"/>
</dbReference>
<dbReference type="InterPro" id="IPR037185">
    <property type="entry name" value="EmrE-like"/>
</dbReference>
<dbReference type="AlphaFoldDB" id="A0A0B4X232"/>
<dbReference type="SUPFAM" id="SSF103481">
    <property type="entry name" value="Multidrug resistance efflux transporter EmrE"/>
    <property type="match status" value="2"/>
</dbReference>
<dbReference type="HOGENOM" id="CLU_033863_3_1_5"/>
<reference evidence="8 9" key="1">
    <citation type="submission" date="2013-11" db="EMBL/GenBank/DDBJ databases">
        <title>Complete genome sequence of Rhizobium gallicum bv. gallicum R602.</title>
        <authorList>
            <person name="Bustos P."/>
            <person name="Santamaria R.I."/>
            <person name="Lozano L."/>
            <person name="Acosta J.L."/>
            <person name="Ormeno-Orrillo E."/>
            <person name="Rogel M.A."/>
            <person name="Romero D."/>
            <person name="Cevallos M.A."/>
            <person name="Martinez-Romero E."/>
            <person name="Gonzalez V."/>
        </authorList>
    </citation>
    <scope>NUCLEOTIDE SEQUENCE [LARGE SCALE GENOMIC DNA]</scope>
    <source>
        <strain evidence="8 9">R602</strain>
    </source>
</reference>
<feature type="domain" description="EamA" evidence="7">
    <location>
        <begin position="17"/>
        <end position="149"/>
    </location>
</feature>
<gene>
    <name evidence="8" type="ORF">RGR602_CH01230</name>
</gene>
<evidence type="ECO:0000313" key="9">
    <source>
        <dbReference type="Proteomes" id="UP000031368"/>
    </source>
</evidence>
<dbReference type="EMBL" id="CP006877">
    <property type="protein sequence ID" value="AJD40588.1"/>
    <property type="molecule type" value="Genomic_DNA"/>
</dbReference>
<feature type="transmembrane region" description="Helical" evidence="6">
    <location>
        <begin position="277"/>
        <end position="298"/>
    </location>
</feature>
<dbReference type="GO" id="GO:0016020">
    <property type="term" value="C:membrane"/>
    <property type="evidence" value="ECO:0007669"/>
    <property type="project" value="UniProtKB-SubCell"/>
</dbReference>
<evidence type="ECO:0000256" key="6">
    <source>
        <dbReference type="SAM" id="Phobius"/>
    </source>
</evidence>